<evidence type="ECO:0000256" key="3">
    <source>
        <dbReference type="ARBA" id="ARBA00012027"/>
    </source>
</evidence>
<dbReference type="InterPro" id="IPR051406">
    <property type="entry name" value="PLD_domain"/>
</dbReference>
<organism evidence="8 10">
    <name type="scientific">Aliivibrio finisterrensis</name>
    <dbReference type="NCBI Taxonomy" id="511998"/>
    <lineage>
        <taxon>Bacteria</taxon>
        <taxon>Pseudomonadati</taxon>
        <taxon>Pseudomonadota</taxon>
        <taxon>Gammaproteobacteria</taxon>
        <taxon>Vibrionales</taxon>
        <taxon>Vibrionaceae</taxon>
        <taxon>Aliivibrio</taxon>
    </lineage>
</organism>
<dbReference type="GO" id="GO:0004630">
    <property type="term" value="F:phospholipase D activity"/>
    <property type="evidence" value="ECO:0007669"/>
    <property type="project" value="UniProtKB-EC"/>
</dbReference>
<gene>
    <name evidence="9" type="ORF">ERW53_19650</name>
    <name evidence="8" type="ORF">ERW57_18705</name>
</gene>
<dbReference type="GO" id="GO:0006793">
    <property type="term" value="P:phosphorus metabolic process"/>
    <property type="evidence" value="ECO:0007669"/>
    <property type="project" value="UniProtKB-ARBA"/>
</dbReference>
<evidence type="ECO:0000313" key="11">
    <source>
        <dbReference type="Proteomes" id="UP000294166"/>
    </source>
</evidence>
<dbReference type="PANTHER" id="PTHR43856:SF1">
    <property type="entry name" value="MITOCHONDRIAL CARDIOLIPIN HYDROLASE"/>
    <property type="match status" value="1"/>
</dbReference>
<keyword evidence="11" id="KW-1185">Reference proteome</keyword>
<evidence type="ECO:0000256" key="6">
    <source>
        <dbReference type="ARBA" id="ARBA00023098"/>
    </source>
</evidence>
<dbReference type="EC" id="3.1.4.4" evidence="3"/>
<dbReference type="RefSeq" id="WP_130049385.1">
    <property type="nucleotide sequence ID" value="NZ_SEZK01000070.1"/>
</dbReference>
<keyword evidence="5" id="KW-0442">Lipid degradation</keyword>
<evidence type="ECO:0000256" key="4">
    <source>
        <dbReference type="ARBA" id="ARBA00022801"/>
    </source>
</evidence>
<dbReference type="CDD" id="cd09174">
    <property type="entry name" value="PLDc_Nuc_like_unchar2"/>
    <property type="match status" value="1"/>
</dbReference>
<dbReference type="Gene3D" id="3.30.870.10">
    <property type="entry name" value="Endonuclease Chain A"/>
    <property type="match status" value="1"/>
</dbReference>
<reference evidence="10 11" key="1">
    <citation type="submission" date="2019-02" db="EMBL/GenBank/DDBJ databases">
        <title>Genome sequences of Aliivibrio finisterrensis strains from farmed Atlantic salmon.</title>
        <authorList>
            <person name="Bowman J.P."/>
        </authorList>
    </citation>
    <scope>NUCLEOTIDE SEQUENCE [LARGE SCALE GENOMIC DNA]</scope>
    <source>
        <strain evidence="9 11">A21</strain>
        <strain evidence="8 10">A46</strain>
    </source>
</reference>
<dbReference type="Proteomes" id="UP000294166">
    <property type="component" value="Unassembled WGS sequence"/>
</dbReference>
<dbReference type="AlphaFoldDB" id="A0A4Q5KNQ2"/>
<comment type="similarity">
    <text evidence="2">Belongs to the phospholipase D family.</text>
</comment>
<evidence type="ECO:0000256" key="2">
    <source>
        <dbReference type="ARBA" id="ARBA00008664"/>
    </source>
</evidence>
<dbReference type="Pfam" id="PF13091">
    <property type="entry name" value="PLDc_2"/>
    <property type="match status" value="1"/>
</dbReference>
<dbReference type="EMBL" id="SEZK01000070">
    <property type="protein sequence ID" value="RYU47107.1"/>
    <property type="molecule type" value="Genomic_DNA"/>
</dbReference>
<dbReference type="Proteomes" id="UP000294063">
    <property type="component" value="Unassembled WGS sequence"/>
</dbReference>
<proteinExistence type="inferred from homology"/>
<evidence type="ECO:0000313" key="10">
    <source>
        <dbReference type="Proteomes" id="UP000294063"/>
    </source>
</evidence>
<dbReference type="PANTHER" id="PTHR43856">
    <property type="entry name" value="CARDIOLIPIN HYDROLASE"/>
    <property type="match status" value="1"/>
</dbReference>
<dbReference type="GO" id="GO:0016891">
    <property type="term" value="F:RNA endonuclease activity producing 5'-phosphomonoesters, hydrolytic mechanism"/>
    <property type="evidence" value="ECO:0007669"/>
    <property type="project" value="TreeGrafter"/>
</dbReference>
<name>A0A4Q5KNQ2_9GAMM</name>
<dbReference type="InterPro" id="IPR025202">
    <property type="entry name" value="PLD-like_dom"/>
</dbReference>
<dbReference type="SUPFAM" id="SSF56024">
    <property type="entry name" value="Phospholipase D/nuclease"/>
    <property type="match status" value="1"/>
</dbReference>
<feature type="domain" description="PLD phosphodiesterase" evidence="7">
    <location>
        <begin position="210"/>
        <end position="237"/>
    </location>
</feature>
<evidence type="ECO:0000313" key="8">
    <source>
        <dbReference type="EMBL" id="RYU47107.1"/>
    </source>
</evidence>
<dbReference type="InterPro" id="IPR001736">
    <property type="entry name" value="PLipase_D/transphosphatidylase"/>
</dbReference>
<comment type="caution">
    <text evidence="8">The sequence shown here is derived from an EMBL/GenBank/DDBJ whole genome shotgun (WGS) entry which is preliminary data.</text>
</comment>
<keyword evidence="4" id="KW-0378">Hydrolase</keyword>
<accession>A0A4Q5KNQ2</accession>
<dbReference type="GO" id="GO:0016042">
    <property type="term" value="P:lipid catabolic process"/>
    <property type="evidence" value="ECO:0007669"/>
    <property type="project" value="UniProtKB-KW"/>
</dbReference>
<keyword evidence="6" id="KW-0443">Lipid metabolism</keyword>
<protein>
    <recommendedName>
        <fullName evidence="3">phospholipase D</fullName>
        <ecNumber evidence="3">3.1.4.4</ecNumber>
    </recommendedName>
</protein>
<evidence type="ECO:0000313" key="9">
    <source>
        <dbReference type="EMBL" id="RYU59871.1"/>
    </source>
</evidence>
<evidence type="ECO:0000256" key="5">
    <source>
        <dbReference type="ARBA" id="ARBA00022963"/>
    </source>
</evidence>
<comment type="catalytic activity">
    <reaction evidence="1">
        <text>a 1,2-diacyl-sn-glycero-3-phosphocholine + H2O = a 1,2-diacyl-sn-glycero-3-phosphate + choline + H(+)</text>
        <dbReference type="Rhea" id="RHEA:14445"/>
        <dbReference type="ChEBI" id="CHEBI:15354"/>
        <dbReference type="ChEBI" id="CHEBI:15377"/>
        <dbReference type="ChEBI" id="CHEBI:15378"/>
        <dbReference type="ChEBI" id="CHEBI:57643"/>
        <dbReference type="ChEBI" id="CHEBI:58608"/>
        <dbReference type="EC" id="3.1.4.4"/>
    </reaction>
</comment>
<dbReference type="PROSITE" id="PS50035">
    <property type="entry name" value="PLD"/>
    <property type="match status" value="1"/>
</dbReference>
<dbReference type="EMBL" id="SEZN01000060">
    <property type="protein sequence ID" value="RYU59871.1"/>
    <property type="molecule type" value="Genomic_DNA"/>
</dbReference>
<evidence type="ECO:0000256" key="1">
    <source>
        <dbReference type="ARBA" id="ARBA00000798"/>
    </source>
</evidence>
<evidence type="ECO:0000259" key="7">
    <source>
        <dbReference type="PROSITE" id="PS50035"/>
    </source>
</evidence>
<sequence>MEISDFSIETLKAFVTGDDSPAPYLSGSEMVKFFNLFGVRDVYSYGNGGFPNGGSRKDYAVTTLKALNGTAQFKPMIEGLVDSRRSSNYEEIADSINKIIMHDGYQLEKNSSGVYKVSGAEMEDKVDVEAHFQAIHEQIINNIRNAKFSIWVAMAWFTDKDIGNELLQRHKAGLNIQVIVNDDETTAKYGLDFGSRGVEYYKVAPLSQWGKKLMHNKFCVIDIKKVVHGSYNWTNNAKYNNESITITESRELAEDFSQQFIQLKQAHKKS</sequence>